<protein>
    <submittedName>
        <fullName evidence="2">Uncharacterized protein</fullName>
    </submittedName>
</protein>
<evidence type="ECO:0000313" key="2">
    <source>
        <dbReference type="EMBL" id="TNN33912.1"/>
    </source>
</evidence>
<dbReference type="EMBL" id="SRLO01002091">
    <property type="protein sequence ID" value="TNN33912.1"/>
    <property type="molecule type" value="Genomic_DNA"/>
</dbReference>
<keyword evidence="3" id="KW-1185">Reference proteome</keyword>
<evidence type="ECO:0000256" key="1">
    <source>
        <dbReference type="SAM" id="MobiDB-lite"/>
    </source>
</evidence>
<dbReference type="AlphaFoldDB" id="A0A4Z2F088"/>
<dbReference type="Proteomes" id="UP000314294">
    <property type="component" value="Unassembled WGS sequence"/>
</dbReference>
<accession>A0A4Z2F088</accession>
<gene>
    <name evidence="2" type="ORF">EYF80_055925</name>
</gene>
<sequence>MRVWTDCRVYAHAVAAVRSRTFTRQGNSSPKAARAPSNRHITQSNGRITQSNRHITQSNRHITQSNRHITQSNRHITQSNGRDSVRRASPLSPSCVSVSRRERLLLLLHGSLFTEQDRSVDIALIMDQSVILKIEAYEKRNEDHVQRRGKKCFPASCEDVGPPLQPDSDD</sequence>
<evidence type="ECO:0000313" key="3">
    <source>
        <dbReference type="Proteomes" id="UP000314294"/>
    </source>
</evidence>
<proteinExistence type="predicted"/>
<dbReference type="OrthoDB" id="205248at2759"/>
<name>A0A4Z2F088_9TELE</name>
<feature type="region of interest" description="Disordered" evidence="1">
    <location>
        <begin position="22"/>
        <end position="41"/>
    </location>
</feature>
<reference evidence="2 3" key="1">
    <citation type="submission" date="2019-03" db="EMBL/GenBank/DDBJ databases">
        <title>First draft genome of Liparis tanakae, snailfish: a comprehensive survey of snailfish specific genes.</title>
        <authorList>
            <person name="Kim W."/>
            <person name="Song I."/>
            <person name="Jeong J.-H."/>
            <person name="Kim D."/>
            <person name="Kim S."/>
            <person name="Ryu S."/>
            <person name="Song J.Y."/>
            <person name="Lee S.K."/>
        </authorList>
    </citation>
    <scope>NUCLEOTIDE SEQUENCE [LARGE SCALE GENOMIC DNA]</scope>
    <source>
        <tissue evidence="2">Muscle</tissue>
    </source>
</reference>
<organism evidence="2 3">
    <name type="scientific">Liparis tanakae</name>
    <name type="common">Tanaka's snailfish</name>
    <dbReference type="NCBI Taxonomy" id="230148"/>
    <lineage>
        <taxon>Eukaryota</taxon>
        <taxon>Metazoa</taxon>
        <taxon>Chordata</taxon>
        <taxon>Craniata</taxon>
        <taxon>Vertebrata</taxon>
        <taxon>Euteleostomi</taxon>
        <taxon>Actinopterygii</taxon>
        <taxon>Neopterygii</taxon>
        <taxon>Teleostei</taxon>
        <taxon>Neoteleostei</taxon>
        <taxon>Acanthomorphata</taxon>
        <taxon>Eupercaria</taxon>
        <taxon>Perciformes</taxon>
        <taxon>Cottioidei</taxon>
        <taxon>Cottales</taxon>
        <taxon>Liparidae</taxon>
        <taxon>Liparis</taxon>
    </lineage>
</organism>
<comment type="caution">
    <text evidence="2">The sequence shown here is derived from an EMBL/GenBank/DDBJ whole genome shotgun (WGS) entry which is preliminary data.</text>
</comment>